<protein>
    <recommendedName>
        <fullName evidence="1">DUF7574 domain-containing protein</fullName>
    </recommendedName>
</protein>
<organism evidence="2 3">
    <name type="scientific">Brevibacterium permense</name>
    <dbReference type="NCBI Taxonomy" id="234834"/>
    <lineage>
        <taxon>Bacteria</taxon>
        <taxon>Bacillati</taxon>
        <taxon>Actinomycetota</taxon>
        <taxon>Actinomycetes</taxon>
        <taxon>Micrococcales</taxon>
        <taxon>Brevibacteriaceae</taxon>
        <taxon>Brevibacterium</taxon>
    </lineage>
</organism>
<sequence>MSNIERDTALSGEVMDPVQAHRKLRTGFASGLESDEEIPGLINVFDKDVGGYEWECFGAWYDGHRYHWFSDGGCSCYGPGQDIETLADMENGDEAALIRAYKTWAIDSYFLGNSDKVEAEAQIRAAIRAARR</sequence>
<evidence type="ECO:0000313" key="3">
    <source>
        <dbReference type="Proteomes" id="UP001500177"/>
    </source>
</evidence>
<name>A0ABN2A8K0_9MICO</name>
<gene>
    <name evidence="2" type="ORF">GCM10009690_15780</name>
</gene>
<evidence type="ECO:0000313" key="2">
    <source>
        <dbReference type="EMBL" id="GAA1513700.1"/>
    </source>
</evidence>
<keyword evidence="3" id="KW-1185">Reference proteome</keyword>
<dbReference type="RefSeq" id="WP_173151310.1">
    <property type="nucleotide sequence ID" value="NZ_BAAALX010000009.1"/>
</dbReference>
<evidence type="ECO:0000259" key="1">
    <source>
        <dbReference type="Pfam" id="PF24459"/>
    </source>
</evidence>
<dbReference type="Proteomes" id="UP001500177">
    <property type="component" value="Unassembled WGS sequence"/>
</dbReference>
<proteinExistence type="predicted"/>
<accession>A0ABN2A8K0</accession>
<dbReference type="EMBL" id="BAAALX010000009">
    <property type="protein sequence ID" value="GAA1513700.1"/>
    <property type="molecule type" value="Genomic_DNA"/>
</dbReference>
<comment type="caution">
    <text evidence="2">The sequence shown here is derived from an EMBL/GenBank/DDBJ whole genome shotgun (WGS) entry which is preliminary data.</text>
</comment>
<dbReference type="InterPro" id="IPR055996">
    <property type="entry name" value="DUF7574"/>
</dbReference>
<dbReference type="Pfam" id="PF24459">
    <property type="entry name" value="DUF7574"/>
    <property type="match status" value="1"/>
</dbReference>
<feature type="domain" description="DUF7574" evidence="1">
    <location>
        <begin position="40"/>
        <end position="100"/>
    </location>
</feature>
<reference evidence="2 3" key="1">
    <citation type="journal article" date="2019" name="Int. J. Syst. Evol. Microbiol.">
        <title>The Global Catalogue of Microorganisms (GCM) 10K type strain sequencing project: providing services to taxonomists for standard genome sequencing and annotation.</title>
        <authorList>
            <consortium name="The Broad Institute Genomics Platform"/>
            <consortium name="The Broad Institute Genome Sequencing Center for Infectious Disease"/>
            <person name="Wu L."/>
            <person name="Ma J."/>
        </authorList>
    </citation>
    <scope>NUCLEOTIDE SEQUENCE [LARGE SCALE GENOMIC DNA]</scope>
    <source>
        <strain evidence="2 3">JCM 13318</strain>
    </source>
</reference>